<evidence type="ECO:0000256" key="8">
    <source>
        <dbReference type="SAM" id="Phobius"/>
    </source>
</evidence>
<dbReference type="Pfam" id="PF00069">
    <property type="entry name" value="Pkinase"/>
    <property type="match status" value="1"/>
</dbReference>
<keyword evidence="6 8" id="KW-0472">Membrane</keyword>
<feature type="transmembrane region" description="Helical" evidence="8">
    <location>
        <begin position="248"/>
        <end position="272"/>
    </location>
</feature>
<keyword evidence="3 8" id="KW-0812">Transmembrane</keyword>
<keyword evidence="4" id="KW-0677">Repeat</keyword>
<dbReference type="AlphaFoldDB" id="A0A059AVG3"/>
<dbReference type="InterPro" id="IPR046959">
    <property type="entry name" value="PRK1-6/SRF4-like"/>
</dbReference>
<dbReference type="PROSITE" id="PS51450">
    <property type="entry name" value="LRR"/>
    <property type="match status" value="1"/>
</dbReference>
<dbReference type="PROSITE" id="PS50011">
    <property type="entry name" value="PROTEIN_KINASE_DOM"/>
    <property type="match status" value="1"/>
</dbReference>
<dbReference type="InterPro" id="IPR001611">
    <property type="entry name" value="Leu-rich_rpt"/>
</dbReference>
<dbReference type="OMA" id="IACSNWH"/>
<dbReference type="SUPFAM" id="SSF56112">
    <property type="entry name" value="Protein kinase-like (PK-like)"/>
    <property type="match status" value="1"/>
</dbReference>
<dbReference type="Gene3D" id="3.80.10.10">
    <property type="entry name" value="Ribonuclease Inhibitor"/>
    <property type="match status" value="1"/>
</dbReference>
<dbReference type="InterPro" id="IPR032675">
    <property type="entry name" value="LRR_dom_sf"/>
</dbReference>
<dbReference type="PANTHER" id="PTHR48007">
    <property type="entry name" value="LEUCINE-RICH REPEAT RECEPTOR-LIKE PROTEIN KINASE PXC1"/>
    <property type="match status" value="1"/>
</dbReference>
<evidence type="ECO:0000256" key="5">
    <source>
        <dbReference type="ARBA" id="ARBA00022989"/>
    </source>
</evidence>
<comment type="subcellular location">
    <subcellularLocation>
        <location evidence="1">Membrane</location>
    </subcellularLocation>
</comment>
<organism evidence="10">
    <name type="scientific">Eucalyptus grandis</name>
    <name type="common">Flooded gum</name>
    <dbReference type="NCBI Taxonomy" id="71139"/>
    <lineage>
        <taxon>Eukaryota</taxon>
        <taxon>Viridiplantae</taxon>
        <taxon>Streptophyta</taxon>
        <taxon>Embryophyta</taxon>
        <taxon>Tracheophyta</taxon>
        <taxon>Spermatophyta</taxon>
        <taxon>Magnoliopsida</taxon>
        <taxon>eudicotyledons</taxon>
        <taxon>Gunneridae</taxon>
        <taxon>Pentapetalae</taxon>
        <taxon>rosids</taxon>
        <taxon>malvids</taxon>
        <taxon>Myrtales</taxon>
        <taxon>Myrtaceae</taxon>
        <taxon>Myrtoideae</taxon>
        <taxon>Eucalypteae</taxon>
        <taxon>Eucalyptus</taxon>
    </lineage>
</organism>
<evidence type="ECO:0000256" key="3">
    <source>
        <dbReference type="ARBA" id="ARBA00022692"/>
    </source>
</evidence>
<sequence length="617" mass="68735">MILASNALLGLAILILVAQFSSITLCVHGVYYAYERDDLVRLRDYLKSPTFSLRANWSGPPCISNSSRWVGLSCLNSHVVHLVLDELHFTGSLPPGFLENVTFLSRLSFRDNSISGPLPNLTNLVYLRDVLLSGNRFSGPIPLDYVDLPRLKNLELHENNLSGRIPPLSQLTLIGFNVSYNHLEGPIPQTRVLQKFPSSSYDHNPGLCGRPLETPCAVAPPPYIPPTPTPSLVPFIPPPAQPKKGLRAWIIALIAAAAVVVPLFTVAVVVFYCKMGSGRKEQAREDHRVSGSVETMERSRLQSKSREDPERTVELDIFNGESQAFDLDDLLRASAEVLRRGKLGTTYKATLDSGAVVAVKRLNNMNGLGQKEFKQHMQMLGNLRHKNLVRVISYYYSKEEKLVVYEFVSDGNLFELLHENRGPGKVPLAWDTRLSIIKDIAKGLSFLHQSSSSQKVPHANLKSSNVLISHSNQNFCAKLADFGFFPLLSPRKSLENLAIGRTPEFSQGKKLTHKSDIYCFGIIILELITGRNPGETMVDNQGTASDLSEWVKKTVQGEWSTDILDIEIFAAKEGHDDMLKLTEIALECTDLVPERRPEASELLRRIEEIEIGNQHNN</sequence>
<dbReference type="GO" id="GO:0004674">
    <property type="term" value="F:protein serine/threonine kinase activity"/>
    <property type="evidence" value="ECO:0000318"/>
    <property type="project" value="GO_Central"/>
</dbReference>
<reference evidence="10" key="1">
    <citation type="submission" date="2013-07" db="EMBL/GenBank/DDBJ databases">
        <title>The genome of Eucalyptus grandis.</title>
        <authorList>
            <person name="Schmutz J."/>
            <person name="Hayes R."/>
            <person name="Myburg A."/>
            <person name="Tuskan G."/>
            <person name="Grattapaglia D."/>
            <person name="Rokhsar D.S."/>
        </authorList>
    </citation>
    <scope>NUCLEOTIDE SEQUENCE</scope>
    <source>
        <tissue evidence="10">Leaf extractions</tissue>
    </source>
</reference>
<dbReference type="PANTHER" id="PTHR48007:SF40">
    <property type="entry name" value="SERINE-THREONINE_TYROSINE-PROTEIN KINASE CATALYTIC DOMAIN-CONTAINING PROTEIN"/>
    <property type="match status" value="1"/>
</dbReference>
<dbReference type="GO" id="GO:0005524">
    <property type="term" value="F:ATP binding"/>
    <property type="evidence" value="ECO:0007669"/>
    <property type="project" value="InterPro"/>
</dbReference>
<dbReference type="Gene3D" id="1.10.510.10">
    <property type="entry name" value="Transferase(Phosphotransferase) domain 1"/>
    <property type="match status" value="1"/>
</dbReference>
<feature type="region of interest" description="Disordered" evidence="7">
    <location>
        <begin position="282"/>
        <end position="308"/>
    </location>
</feature>
<dbReference type="InParanoid" id="A0A059AVG3"/>
<gene>
    <name evidence="10" type="ORF">EUGRSUZ_H00667</name>
</gene>
<keyword evidence="2" id="KW-0433">Leucine-rich repeat</keyword>
<evidence type="ECO:0000259" key="9">
    <source>
        <dbReference type="PROSITE" id="PS50011"/>
    </source>
</evidence>
<feature type="domain" description="Protein kinase" evidence="9">
    <location>
        <begin position="332"/>
        <end position="617"/>
    </location>
</feature>
<evidence type="ECO:0000256" key="6">
    <source>
        <dbReference type="ARBA" id="ARBA00023136"/>
    </source>
</evidence>
<dbReference type="Gramene" id="KCW57922">
    <property type="protein sequence ID" value="KCW57922"/>
    <property type="gene ID" value="EUGRSUZ_H00667"/>
</dbReference>
<dbReference type="Gene3D" id="3.30.200.20">
    <property type="entry name" value="Phosphorylase Kinase, domain 1"/>
    <property type="match status" value="1"/>
</dbReference>
<evidence type="ECO:0000256" key="4">
    <source>
        <dbReference type="ARBA" id="ARBA00022737"/>
    </source>
</evidence>
<evidence type="ECO:0000313" key="10">
    <source>
        <dbReference type="EMBL" id="KCW57922.1"/>
    </source>
</evidence>
<evidence type="ECO:0000256" key="2">
    <source>
        <dbReference type="ARBA" id="ARBA00022614"/>
    </source>
</evidence>
<keyword evidence="5 8" id="KW-1133">Transmembrane helix</keyword>
<dbReference type="EMBL" id="KK198760">
    <property type="protein sequence ID" value="KCW57922.1"/>
    <property type="molecule type" value="Genomic_DNA"/>
</dbReference>
<dbReference type="SUPFAM" id="SSF52058">
    <property type="entry name" value="L domain-like"/>
    <property type="match status" value="1"/>
</dbReference>
<evidence type="ECO:0000256" key="1">
    <source>
        <dbReference type="ARBA" id="ARBA00004370"/>
    </source>
</evidence>
<name>A0A059AVG3_EUCGR</name>
<proteinExistence type="predicted"/>
<protein>
    <recommendedName>
        <fullName evidence="9">Protein kinase domain-containing protein</fullName>
    </recommendedName>
</protein>
<dbReference type="InterPro" id="IPR011009">
    <property type="entry name" value="Kinase-like_dom_sf"/>
</dbReference>
<evidence type="ECO:0000256" key="7">
    <source>
        <dbReference type="SAM" id="MobiDB-lite"/>
    </source>
</evidence>
<dbReference type="InterPro" id="IPR000719">
    <property type="entry name" value="Prot_kinase_dom"/>
</dbReference>
<dbReference type="eggNOG" id="ENOG502QR57">
    <property type="taxonomic scope" value="Eukaryota"/>
</dbReference>
<dbReference type="GO" id="GO:0005886">
    <property type="term" value="C:plasma membrane"/>
    <property type="evidence" value="ECO:0000318"/>
    <property type="project" value="GO_Central"/>
</dbReference>
<accession>A0A059AVG3</accession>